<evidence type="ECO:0000256" key="2">
    <source>
        <dbReference type="ARBA" id="ARBA00023125"/>
    </source>
</evidence>
<dbReference type="GO" id="GO:0003677">
    <property type="term" value="F:DNA binding"/>
    <property type="evidence" value="ECO:0007669"/>
    <property type="project" value="UniProtKB-KW"/>
</dbReference>
<protein>
    <submittedName>
        <fullName evidence="5">Peptidase S24-like</fullName>
    </submittedName>
</protein>
<sequence length="265" mass="29474">MNADYGQRLKAWRGQQKLSQRRLGSELGVSQGYISDIEAGRSEPSRNFLRKLSERFGVSADWLLYGEDHKLLHRVGEEWRAPNPEEERELRLGFQARRTGSRIEPSEFGRPMRGDFHYEGQDFVMINRMDLCASEPTGLIAADGGQRDALAVSRSWLLENQVHPDLSVLVEMNGDSMAPTIPNGALILIDCMDRVFSADGVFAFSRGGKSFVRRLASLDVGTSPLAAALAVISDNPNYPIDVIRDSELEGVSIVGRVRRVVSNIL</sequence>
<dbReference type="InterPro" id="IPR010982">
    <property type="entry name" value="Lambda_DNA-bd_dom_sf"/>
</dbReference>
<keyword evidence="3" id="KW-0804">Transcription</keyword>
<evidence type="ECO:0000313" key="6">
    <source>
        <dbReference type="Proteomes" id="UP000199286"/>
    </source>
</evidence>
<keyword evidence="2" id="KW-0238">DNA-binding</keyword>
<name>A0A1H3KSL9_9RHOB</name>
<evidence type="ECO:0000313" key="5">
    <source>
        <dbReference type="EMBL" id="SDY54664.1"/>
    </source>
</evidence>
<dbReference type="SMART" id="SM00530">
    <property type="entry name" value="HTH_XRE"/>
    <property type="match status" value="1"/>
</dbReference>
<accession>A0A1H3KSL9</accession>
<dbReference type="InterPro" id="IPR036286">
    <property type="entry name" value="LexA/Signal_pep-like_sf"/>
</dbReference>
<evidence type="ECO:0000256" key="3">
    <source>
        <dbReference type="ARBA" id="ARBA00023163"/>
    </source>
</evidence>
<keyword evidence="6" id="KW-1185">Reference proteome</keyword>
<dbReference type="InterPro" id="IPR001387">
    <property type="entry name" value="Cro/C1-type_HTH"/>
</dbReference>
<evidence type="ECO:0000259" key="4">
    <source>
        <dbReference type="PROSITE" id="PS50943"/>
    </source>
</evidence>
<proteinExistence type="predicted"/>
<dbReference type="SUPFAM" id="SSF51306">
    <property type="entry name" value="LexA/Signal peptidase"/>
    <property type="match status" value="1"/>
</dbReference>
<dbReference type="PROSITE" id="PS50943">
    <property type="entry name" value="HTH_CROC1"/>
    <property type="match status" value="1"/>
</dbReference>
<evidence type="ECO:0000256" key="1">
    <source>
        <dbReference type="ARBA" id="ARBA00023015"/>
    </source>
</evidence>
<dbReference type="CDD" id="cd06529">
    <property type="entry name" value="S24_LexA-like"/>
    <property type="match status" value="1"/>
</dbReference>
<dbReference type="EMBL" id="FNPF01000010">
    <property type="protein sequence ID" value="SDY54664.1"/>
    <property type="molecule type" value="Genomic_DNA"/>
</dbReference>
<dbReference type="Proteomes" id="UP000199286">
    <property type="component" value="Unassembled WGS sequence"/>
</dbReference>
<organism evidence="5 6">
    <name type="scientific">Citreimonas salinaria</name>
    <dbReference type="NCBI Taxonomy" id="321339"/>
    <lineage>
        <taxon>Bacteria</taxon>
        <taxon>Pseudomonadati</taxon>
        <taxon>Pseudomonadota</taxon>
        <taxon>Alphaproteobacteria</taxon>
        <taxon>Rhodobacterales</taxon>
        <taxon>Roseobacteraceae</taxon>
        <taxon>Citreimonas</taxon>
    </lineage>
</organism>
<dbReference type="STRING" id="321339.SAMN05444340_11060"/>
<dbReference type="InterPro" id="IPR039418">
    <property type="entry name" value="LexA-like"/>
</dbReference>
<dbReference type="SUPFAM" id="SSF47413">
    <property type="entry name" value="lambda repressor-like DNA-binding domains"/>
    <property type="match status" value="1"/>
</dbReference>
<dbReference type="Pfam" id="PF00717">
    <property type="entry name" value="Peptidase_S24"/>
    <property type="match status" value="1"/>
</dbReference>
<dbReference type="PANTHER" id="PTHR40661:SF3">
    <property type="entry name" value="FELS-1 PROPHAGE TRANSCRIPTIONAL REGULATOR"/>
    <property type="match status" value="1"/>
</dbReference>
<dbReference type="RefSeq" id="WP_089883823.1">
    <property type="nucleotide sequence ID" value="NZ_FNPF01000010.1"/>
</dbReference>
<gene>
    <name evidence="5" type="ORF">SAMN05444340_11060</name>
</gene>
<dbReference type="PANTHER" id="PTHR40661">
    <property type="match status" value="1"/>
</dbReference>
<reference evidence="5 6" key="1">
    <citation type="submission" date="2016-10" db="EMBL/GenBank/DDBJ databases">
        <authorList>
            <person name="de Groot N.N."/>
        </authorList>
    </citation>
    <scope>NUCLEOTIDE SEQUENCE [LARGE SCALE GENOMIC DNA]</scope>
    <source>
        <strain evidence="5 6">DSM 26880</strain>
    </source>
</reference>
<dbReference type="OrthoDB" id="528805at2"/>
<dbReference type="Gene3D" id="1.10.260.40">
    <property type="entry name" value="lambda repressor-like DNA-binding domains"/>
    <property type="match status" value="1"/>
</dbReference>
<dbReference type="InterPro" id="IPR015927">
    <property type="entry name" value="Peptidase_S24_S26A/B/C"/>
</dbReference>
<dbReference type="Gene3D" id="2.10.109.10">
    <property type="entry name" value="Umud Fragment, subunit A"/>
    <property type="match status" value="1"/>
</dbReference>
<dbReference type="Pfam" id="PF01381">
    <property type="entry name" value="HTH_3"/>
    <property type="match status" value="1"/>
</dbReference>
<feature type="domain" description="HTH cro/C1-type" evidence="4">
    <location>
        <begin position="9"/>
        <end position="63"/>
    </location>
</feature>
<dbReference type="CDD" id="cd00093">
    <property type="entry name" value="HTH_XRE"/>
    <property type="match status" value="1"/>
</dbReference>
<dbReference type="AlphaFoldDB" id="A0A1H3KSL9"/>
<keyword evidence="1" id="KW-0805">Transcription regulation</keyword>